<evidence type="ECO:0000256" key="5">
    <source>
        <dbReference type="SAM" id="SignalP"/>
    </source>
</evidence>
<keyword evidence="4" id="KW-0443">Lipid metabolism</keyword>
<dbReference type="Proteomes" id="UP001187415">
    <property type="component" value="Unassembled WGS sequence"/>
</dbReference>
<feature type="signal peptide" evidence="5">
    <location>
        <begin position="1"/>
        <end position="19"/>
    </location>
</feature>
<dbReference type="GO" id="GO:0004623">
    <property type="term" value="F:phospholipase A2 activity"/>
    <property type="evidence" value="ECO:0007669"/>
    <property type="project" value="TreeGrafter"/>
</dbReference>
<protein>
    <recommendedName>
        <fullName evidence="6">LRAT domain-containing protein</fullName>
    </recommendedName>
</protein>
<evidence type="ECO:0000313" key="7">
    <source>
        <dbReference type="EMBL" id="KAK2845151.1"/>
    </source>
</evidence>
<gene>
    <name evidence="7" type="ORF">Q5P01_011810</name>
</gene>
<feature type="chain" id="PRO_5041712897" description="LRAT domain-containing protein" evidence="5">
    <location>
        <begin position="20"/>
        <end position="194"/>
    </location>
</feature>
<dbReference type="AlphaFoldDB" id="A0AA88MU34"/>
<evidence type="ECO:0000256" key="1">
    <source>
        <dbReference type="ARBA" id="ARBA00007824"/>
    </source>
</evidence>
<evidence type="ECO:0000256" key="2">
    <source>
        <dbReference type="ARBA" id="ARBA00022679"/>
    </source>
</evidence>
<proteinExistence type="inferred from homology"/>
<organism evidence="7 8">
    <name type="scientific">Channa striata</name>
    <name type="common">Snakehead murrel</name>
    <name type="synonym">Ophicephalus striatus</name>
    <dbReference type="NCBI Taxonomy" id="64152"/>
    <lineage>
        <taxon>Eukaryota</taxon>
        <taxon>Metazoa</taxon>
        <taxon>Chordata</taxon>
        <taxon>Craniata</taxon>
        <taxon>Vertebrata</taxon>
        <taxon>Euteleostomi</taxon>
        <taxon>Actinopterygii</taxon>
        <taxon>Neopterygii</taxon>
        <taxon>Teleostei</taxon>
        <taxon>Neoteleostei</taxon>
        <taxon>Acanthomorphata</taxon>
        <taxon>Anabantaria</taxon>
        <taxon>Anabantiformes</taxon>
        <taxon>Channoidei</taxon>
        <taxon>Channidae</taxon>
        <taxon>Channa</taxon>
    </lineage>
</organism>
<dbReference type="InterPro" id="IPR007053">
    <property type="entry name" value="LRAT_dom"/>
</dbReference>
<dbReference type="EMBL" id="JAUPFM010000008">
    <property type="protein sequence ID" value="KAK2845151.1"/>
    <property type="molecule type" value="Genomic_DNA"/>
</dbReference>
<evidence type="ECO:0000256" key="4">
    <source>
        <dbReference type="ARBA" id="ARBA00023098"/>
    </source>
</evidence>
<dbReference type="GO" id="GO:0008970">
    <property type="term" value="F:phospholipase A1 activity"/>
    <property type="evidence" value="ECO:0007669"/>
    <property type="project" value="TreeGrafter"/>
</dbReference>
<sequence>MKSLIFVSLLLLLLIRVKATEENYQFGDIIAFQHEKKCSCKSALFKHYAIYVGGETLDGKAPDQDIFHRTGPFRRVSGCVFGKLSEEGRHFKDNFLDGAKGFTAGDHRAILGRIRDMKENCKRYNVFTNNCEHLVTFVRYGKKISVQHGTVAGFLWKIFRFVRGSDRHVIKISPDYEDVSCKRLCPRRAIGKVN</sequence>
<dbReference type="PROSITE" id="PS51934">
    <property type="entry name" value="LRAT"/>
    <property type="match status" value="1"/>
</dbReference>
<dbReference type="GO" id="GO:0070292">
    <property type="term" value="P:N-acylphosphatidylethanolamine metabolic process"/>
    <property type="evidence" value="ECO:0007669"/>
    <property type="project" value="TreeGrafter"/>
</dbReference>
<dbReference type="Gene3D" id="3.90.1720.10">
    <property type="entry name" value="endopeptidase domain like (from Nostoc punctiforme)"/>
    <property type="match status" value="1"/>
</dbReference>
<feature type="domain" description="LRAT" evidence="6">
    <location>
        <begin position="37"/>
        <end position="147"/>
    </location>
</feature>
<comment type="caution">
    <text evidence="7">The sequence shown here is derived from an EMBL/GenBank/DDBJ whole genome shotgun (WGS) entry which is preliminary data.</text>
</comment>
<dbReference type="InterPro" id="IPR051496">
    <property type="entry name" value="H-rev107_PLA/AT"/>
</dbReference>
<comment type="similarity">
    <text evidence="1">Belongs to the H-rev107 family.</text>
</comment>
<evidence type="ECO:0000256" key="3">
    <source>
        <dbReference type="ARBA" id="ARBA00022801"/>
    </source>
</evidence>
<keyword evidence="2" id="KW-0808">Transferase</keyword>
<keyword evidence="3" id="KW-0378">Hydrolase</keyword>
<dbReference type="GO" id="GO:0005737">
    <property type="term" value="C:cytoplasm"/>
    <property type="evidence" value="ECO:0007669"/>
    <property type="project" value="TreeGrafter"/>
</dbReference>
<evidence type="ECO:0000259" key="6">
    <source>
        <dbReference type="PROSITE" id="PS51934"/>
    </source>
</evidence>
<name>A0AA88MU34_CHASR</name>
<evidence type="ECO:0000313" key="8">
    <source>
        <dbReference type="Proteomes" id="UP001187415"/>
    </source>
</evidence>
<dbReference type="PANTHER" id="PTHR13943">
    <property type="entry name" value="HRAS-LIKE SUPPRESSOR - RELATED"/>
    <property type="match status" value="1"/>
</dbReference>
<keyword evidence="8" id="KW-1185">Reference proteome</keyword>
<keyword evidence="5" id="KW-0732">Signal</keyword>
<accession>A0AA88MU34</accession>
<dbReference type="GO" id="GO:0016410">
    <property type="term" value="F:N-acyltransferase activity"/>
    <property type="evidence" value="ECO:0007669"/>
    <property type="project" value="TreeGrafter"/>
</dbReference>
<reference evidence="7" key="1">
    <citation type="submission" date="2023-07" db="EMBL/GenBank/DDBJ databases">
        <title>Chromosome-level Genome Assembly of Striped Snakehead (Channa striata).</title>
        <authorList>
            <person name="Liu H."/>
        </authorList>
    </citation>
    <scope>NUCLEOTIDE SEQUENCE</scope>
    <source>
        <strain evidence="7">Gz</strain>
        <tissue evidence="7">Muscle</tissue>
    </source>
</reference>
<dbReference type="Pfam" id="PF04970">
    <property type="entry name" value="LRAT"/>
    <property type="match status" value="1"/>
</dbReference>
<dbReference type="PANTHER" id="PTHR13943:SF77">
    <property type="entry name" value="LRAT DOMAIN-CONTAINING PROTEIN"/>
    <property type="match status" value="1"/>
</dbReference>